<dbReference type="GO" id="GO:0019344">
    <property type="term" value="P:cysteine biosynthetic process"/>
    <property type="evidence" value="ECO:0007669"/>
    <property type="project" value="UniProtKB-UniRule"/>
</dbReference>
<organism evidence="12 13">
    <name type="scientific">Citrobacter freundii</name>
    <dbReference type="NCBI Taxonomy" id="546"/>
    <lineage>
        <taxon>Bacteria</taxon>
        <taxon>Pseudomonadati</taxon>
        <taxon>Pseudomonadota</taxon>
        <taxon>Gammaproteobacteria</taxon>
        <taxon>Enterobacterales</taxon>
        <taxon>Enterobacteriaceae</taxon>
        <taxon>Citrobacter</taxon>
        <taxon>Citrobacter freundii complex</taxon>
    </lineage>
</organism>
<dbReference type="GO" id="GO:0000103">
    <property type="term" value="P:sulfate assimilation"/>
    <property type="evidence" value="ECO:0007669"/>
    <property type="project" value="InterPro"/>
</dbReference>
<dbReference type="InterPro" id="IPR059112">
    <property type="entry name" value="CysZ/EI24"/>
</dbReference>
<evidence type="ECO:0000256" key="5">
    <source>
        <dbReference type="ARBA" id="ARBA00022605"/>
    </source>
</evidence>
<keyword evidence="2 11" id="KW-0813">Transport</keyword>
<keyword evidence="4 11" id="KW-0997">Cell inner membrane</keyword>
<evidence type="ECO:0000256" key="9">
    <source>
        <dbReference type="ARBA" id="ARBA00023136"/>
    </source>
</evidence>
<evidence type="ECO:0000256" key="1">
    <source>
        <dbReference type="ARBA" id="ARBA00004141"/>
    </source>
</evidence>
<keyword evidence="6 11" id="KW-0812">Transmembrane</keyword>
<comment type="subcellular location">
    <subcellularLocation>
        <location evidence="11">Cell inner membrane</location>
        <topology evidence="11">Multi-pass membrane protein</topology>
    </subcellularLocation>
    <subcellularLocation>
        <location evidence="1">Membrane</location>
        <topology evidence="1">Multi-pass membrane protein</topology>
    </subcellularLocation>
</comment>
<proteinExistence type="inferred from homology"/>
<reference evidence="12 13" key="1">
    <citation type="submission" date="2017-04" db="EMBL/GenBank/DDBJ databases">
        <title>Emergence of KPC-2-producing Citrobacter isolates from sediments of a Chinese river.</title>
        <authorList>
            <person name="Zheng B."/>
        </authorList>
    </citation>
    <scope>NUCLEOTIDE SEQUENCE [LARGE SCALE GENOMIC DNA]</scope>
    <source>
        <strain evidence="12 13">C191</strain>
    </source>
</reference>
<keyword evidence="9 11" id="KW-0472">Membrane</keyword>
<evidence type="ECO:0000256" key="6">
    <source>
        <dbReference type="ARBA" id="ARBA00022692"/>
    </source>
</evidence>
<dbReference type="InterPro" id="IPR022985">
    <property type="entry name" value="Sulfate_CysZ"/>
</dbReference>
<keyword evidence="8 11" id="KW-0764">Sulfate transport</keyword>
<dbReference type="PANTHER" id="PTHR37468:SF1">
    <property type="entry name" value="SULFATE TRANSPORTER CYSZ"/>
    <property type="match status" value="1"/>
</dbReference>
<keyword evidence="10 11" id="KW-0198">Cysteine biosynthesis</keyword>
<feature type="transmembrane region" description="Helical" evidence="11">
    <location>
        <begin position="183"/>
        <end position="203"/>
    </location>
</feature>
<dbReference type="EMBL" id="NEFA01000004">
    <property type="protein sequence ID" value="OYR06378.1"/>
    <property type="molecule type" value="Genomic_DNA"/>
</dbReference>
<dbReference type="InterPro" id="IPR050480">
    <property type="entry name" value="CysZ-like"/>
</dbReference>
<evidence type="ECO:0000256" key="10">
    <source>
        <dbReference type="ARBA" id="ARBA00023192"/>
    </source>
</evidence>
<keyword evidence="7 11" id="KW-1133">Transmembrane helix</keyword>
<feature type="transmembrane region" description="Helical" evidence="11">
    <location>
        <begin position="249"/>
        <end position="282"/>
    </location>
</feature>
<keyword evidence="5 11" id="KW-0028">Amino-acid biosynthesis</keyword>
<evidence type="ECO:0000256" key="8">
    <source>
        <dbReference type="ARBA" id="ARBA00023032"/>
    </source>
</evidence>
<evidence type="ECO:0000256" key="2">
    <source>
        <dbReference type="ARBA" id="ARBA00022448"/>
    </source>
</evidence>
<evidence type="ECO:0000256" key="7">
    <source>
        <dbReference type="ARBA" id="ARBA00022989"/>
    </source>
</evidence>
<comment type="similarity">
    <text evidence="11">Belongs to the CysZ family.</text>
</comment>
<feature type="transmembrane region" description="Helical" evidence="11">
    <location>
        <begin position="68"/>
        <end position="91"/>
    </location>
</feature>
<feature type="transmembrane region" description="Helical" evidence="11">
    <location>
        <begin position="111"/>
        <end position="132"/>
    </location>
</feature>
<dbReference type="AlphaFoldDB" id="A0A0D7LF35"/>
<gene>
    <name evidence="11" type="primary">cysZ</name>
    <name evidence="12" type="ORF">B9P89_04650</name>
</gene>
<evidence type="ECO:0000313" key="13">
    <source>
        <dbReference type="Proteomes" id="UP000215827"/>
    </source>
</evidence>
<dbReference type="NCBIfam" id="NF003433">
    <property type="entry name" value="PRK04949.1"/>
    <property type="match status" value="1"/>
</dbReference>
<evidence type="ECO:0000256" key="3">
    <source>
        <dbReference type="ARBA" id="ARBA00022475"/>
    </source>
</evidence>
<name>A0A0D7LF35_CITFR</name>
<evidence type="ECO:0000313" key="12">
    <source>
        <dbReference type="EMBL" id="OYR06378.1"/>
    </source>
</evidence>
<dbReference type="PANTHER" id="PTHR37468">
    <property type="entry name" value="SULFATE TRANSPORTER CYSZ"/>
    <property type="match status" value="1"/>
</dbReference>
<sequence>MNKIVLFAVFSNISEQLNAQQPGKIRKVYQSLYNKEYVLTMVSSSAVVPRSGLYYFSQGWKLITQPGIRRFVILPLLVNILLMGGAFWWLFTQLDSWIPALMSHVPDWLQWLSYLLWPIVTISVLLVFGYLFSTIANWIAAPFNGLLAEQLEARLTGATPPDTGVLGIMKDVPRIMKREWQKLAWYLPRAIVLLILYFIPGIGQTVAPVLWFLFSAWMLAIQYCDYPFDNHKVPFKEMRVALRTRKVTNMQFGALTSLFTMIPVLNLFIMPVAVCGATAMWVDCYRAKHALWK</sequence>
<dbReference type="Proteomes" id="UP000215827">
    <property type="component" value="Unassembled WGS sequence"/>
</dbReference>
<comment type="function">
    <text evidence="11">High affinity, high specificity proton-dependent sulfate transporter, which mediates sulfate uptake. Provides the sulfur source for the cysteine synthesis pathway.</text>
</comment>
<protein>
    <recommendedName>
        <fullName evidence="11">Sulfate transporter CysZ</fullName>
    </recommendedName>
</protein>
<dbReference type="GO" id="GO:0009675">
    <property type="term" value="F:high-affinity sulfate:proton symporter activity"/>
    <property type="evidence" value="ECO:0007669"/>
    <property type="project" value="TreeGrafter"/>
</dbReference>
<evidence type="ECO:0000256" key="11">
    <source>
        <dbReference type="HAMAP-Rule" id="MF_00468"/>
    </source>
</evidence>
<dbReference type="GO" id="GO:0005886">
    <property type="term" value="C:plasma membrane"/>
    <property type="evidence" value="ECO:0007669"/>
    <property type="project" value="UniProtKB-SubCell"/>
</dbReference>
<evidence type="ECO:0000256" key="4">
    <source>
        <dbReference type="ARBA" id="ARBA00022519"/>
    </source>
</evidence>
<accession>A0A0D7LF35</accession>
<dbReference type="Pfam" id="PF07264">
    <property type="entry name" value="EI24"/>
    <property type="match status" value="1"/>
</dbReference>
<keyword evidence="3 11" id="KW-1003">Cell membrane</keyword>
<dbReference type="HAMAP" id="MF_00468">
    <property type="entry name" value="CysZ"/>
    <property type="match status" value="1"/>
</dbReference>
<comment type="caution">
    <text evidence="12">The sequence shown here is derived from an EMBL/GenBank/DDBJ whole genome shotgun (WGS) entry which is preliminary data.</text>
</comment>